<dbReference type="InterPro" id="IPR010982">
    <property type="entry name" value="Lambda_DNA-bd_dom_sf"/>
</dbReference>
<evidence type="ECO:0000259" key="1">
    <source>
        <dbReference type="PROSITE" id="PS50943"/>
    </source>
</evidence>
<dbReference type="InterPro" id="IPR043917">
    <property type="entry name" value="DUF5753"/>
</dbReference>
<evidence type="ECO:0000313" key="2">
    <source>
        <dbReference type="EMBL" id="MCP2260606.1"/>
    </source>
</evidence>
<evidence type="ECO:0000313" key="3">
    <source>
        <dbReference type="Proteomes" id="UP001205311"/>
    </source>
</evidence>
<gene>
    <name evidence="2" type="ORF">LX15_004325</name>
</gene>
<dbReference type="CDD" id="cd00093">
    <property type="entry name" value="HTH_XRE"/>
    <property type="match status" value="1"/>
</dbReference>
<dbReference type="Gene3D" id="1.10.260.40">
    <property type="entry name" value="lambda repressor-like DNA-binding domains"/>
    <property type="match status" value="1"/>
</dbReference>
<dbReference type="Pfam" id="PF01381">
    <property type="entry name" value="HTH_3"/>
    <property type="match status" value="1"/>
</dbReference>
<comment type="caution">
    <text evidence="2">The sequence shown here is derived from an EMBL/GenBank/DDBJ whole genome shotgun (WGS) entry which is preliminary data.</text>
</comment>
<organism evidence="2 3">
    <name type="scientific">Streptoalloteichus tenebrarius (strain ATCC 17920 / DSM 40477 / JCM 4838 / CBS 697.72 / NBRC 16177 / NCIMB 11028 / NRRL B-12390 / A12253. 1 / ISP 5477)</name>
    <name type="common">Streptomyces tenebrarius</name>
    <dbReference type="NCBI Taxonomy" id="1933"/>
    <lineage>
        <taxon>Bacteria</taxon>
        <taxon>Bacillati</taxon>
        <taxon>Actinomycetota</taxon>
        <taxon>Actinomycetes</taxon>
        <taxon>Pseudonocardiales</taxon>
        <taxon>Pseudonocardiaceae</taxon>
        <taxon>Streptoalloteichus</taxon>
    </lineage>
</organism>
<dbReference type="InterPro" id="IPR001387">
    <property type="entry name" value="Cro/C1-type_HTH"/>
</dbReference>
<dbReference type="Pfam" id="PF19054">
    <property type="entry name" value="DUF5753"/>
    <property type="match status" value="1"/>
</dbReference>
<accession>A0ABT1HYK0</accession>
<sequence length="259" mass="29013">MTQRYLAERIGVSHGTLARWETGHRTPDPTHVAQILTALEINGARYDELLSMARGASDRRWLAVTLPELRAQLFALLDAEVSAVSIREVSPLLIPGLLQISSYTRAIMLDAEVPSDEVSTRVALRMGRRDILTRGVNPARYLAIIGEAALRQVLGTPAVMVEQLRFVLEMAQRPNIEIRVVPFRSGWHPALEGPFFLIEPDEHQSIVHLETRRSGIFLHEEEDVEAYRQAIDHMLRVALSREETSTLIADVIKEMGVAG</sequence>
<dbReference type="SUPFAM" id="SSF47413">
    <property type="entry name" value="lambda repressor-like DNA-binding domains"/>
    <property type="match status" value="1"/>
</dbReference>
<dbReference type="Proteomes" id="UP001205311">
    <property type="component" value="Unassembled WGS sequence"/>
</dbReference>
<dbReference type="EMBL" id="JAMTCP010000029">
    <property type="protein sequence ID" value="MCP2260606.1"/>
    <property type="molecule type" value="Genomic_DNA"/>
</dbReference>
<dbReference type="PROSITE" id="PS50943">
    <property type="entry name" value="HTH_CROC1"/>
    <property type="match status" value="1"/>
</dbReference>
<proteinExistence type="predicted"/>
<name>A0ABT1HYK0_STRSD</name>
<protein>
    <submittedName>
        <fullName evidence="2">Helix-turn-helix protein</fullName>
    </submittedName>
</protein>
<feature type="domain" description="HTH cro/C1-type" evidence="1">
    <location>
        <begin position="1"/>
        <end position="49"/>
    </location>
</feature>
<keyword evidence="3" id="KW-1185">Reference proteome</keyword>
<reference evidence="2 3" key="1">
    <citation type="submission" date="2022-06" db="EMBL/GenBank/DDBJ databases">
        <title>Genomic Encyclopedia of Archaeal and Bacterial Type Strains, Phase II (KMG-II): from individual species to whole genera.</title>
        <authorList>
            <person name="Goeker M."/>
        </authorList>
    </citation>
    <scope>NUCLEOTIDE SEQUENCE [LARGE SCALE GENOMIC DNA]</scope>
    <source>
        <strain evidence="2 3">DSM 40477</strain>
    </source>
</reference>